<evidence type="ECO:0000256" key="1">
    <source>
        <dbReference type="SAM" id="Coils"/>
    </source>
</evidence>
<reference evidence="2 3" key="1">
    <citation type="submission" date="2020-02" db="EMBL/GenBank/DDBJ databases">
        <title>Draft genome sequence of Haematococcus lacustris strain NIES-144.</title>
        <authorList>
            <person name="Morimoto D."/>
            <person name="Nakagawa S."/>
            <person name="Yoshida T."/>
            <person name="Sawayama S."/>
        </authorList>
    </citation>
    <scope>NUCLEOTIDE SEQUENCE [LARGE SCALE GENOMIC DNA]</scope>
    <source>
        <strain evidence="2 3">NIES-144</strain>
    </source>
</reference>
<dbReference type="AlphaFoldDB" id="A0A699YT59"/>
<keyword evidence="1" id="KW-0175">Coiled coil</keyword>
<name>A0A699YT59_HAELA</name>
<feature type="coiled-coil region" evidence="1">
    <location>
        <begin position="21"/>
        <end position="55"/>
    </location>
</feature>
<evidence type="ECO:0000313" key="2">
    <source>
        <dbReference type="EMBL" id="GFH12415.1"/>
    </source>
</evidence>
<gene>
    <name evidence="2" type="ORF">HaLaN_08100</name>
</gene>
<organism evidence="2 3">
    <name type="scientific">Haematococcus lacustris</name>
    <name type="common">Green alga</name>
    <name type="synonym">Haematococcus pluvialis</name>
    <dbReference type="NCBI Taxonomy" id="44745"/>
    <lineage>
        <taxon>Eukaryota</taxon>
        <taxon>Viridiplantae</taxon>
        <taxon>Chlorophyta</taxon>
        <taxon>core chlorophytes</taxon>
        <taxon>Chlorophyceae</taxon>
        <taxon>CS clade</taxon>
        <taxon>Chlamydomonadales</taxon>
        <taxon>Haematococcaceae</taxon>
        <taxon>Haematococcus</taxon>
    </lineage>
</organism>
<proteinExistence type="predicted"/>
<evidence type="ECO:0000313" key="3">
    <source>
        <dbReference type="Proteomes" id="UP000485058"/>
    </source>
</evidence>
<comment type="caution">
    <text evidence="2">The sequence shown here is derived from an EMBL/GenBank/DDBJ whole genome shotgun (WGS) entry which is preliminary data.</text>
</comment>
<accession>A0A699YT59</accession>
<dbReference type="Proteomes" id="UP000485058">
    <property type="component" value="Unassembled WGS sequence"/>
</dbReference>
<protein>
    <submittedName>
        <fullName evidence="2">Reticulocyte-binding protein 2 a</fullName>
    </submittedName>
</protein>
<dbReference type="EMBL" id="BLLF01000501">
    <property type="protein sequence ID" value="GFH12415.1"/>
    <property type="molecule type" value="Genomic_DNA"/>
</dbReference>
<keyword evidence="3" id="KW-1185">Reference proteome</keyword>
<sequence>MRRSSHAREMEHVEARVRAALARKDESLASAQQQIAALSAQLRNTEAVLAQQQAELHTL</sequence>